<evidence type="ECO:0000259" key="2">
    <source>
        <dbReference type="PROSITE" id="PS50975"/>
    </source>
</evidence>
<dbReference type="AlphaFoldDB" id="A0A839V2X0"/>
<dbReference type="EMBL" id="JACHXV010000012">
    <property type="protein sequence ID" value="MBB3174870.1"/>
    <property type="molecule type" value="Genomic_DNA"/>
</dbReference>
<accession>A0A839V2X0</accession>
<keyword evidence="1" id="KW-0067">ATP-binding</keyword>
<dbReference type="Proteomes" id="UP000557688">
    <property type="component" value="Unassembled WGS sequence"/>
</dbReference>
<protein>
    <recommendedName>
        <fullName evidence="2">ATP-grasp domain-containing protein</fullName>
    </recommendedName>
</protein>
<evidence type="ECO:0000256" key="1">
    <source>
        <dbReference type="PROSITE-ProRule" id="PRU00409"/>
    </source>
</evidence>
<dbReference type="SUPFAM" id="SSF56059">
    <property type="entry name" value="Glutathione synthetase ATP-binding domain-like"/>
    <property type="match status" value="1"/>
</dbReference>
<name>A0A839V2X0_9PROT</name>
<sequence length="372" mass="40210">MPASITLPHGPAASLPARAATDAAGPRILSRWEFLPGWAVYTPLVVQWIALGLRHGSFALPCLSNPTIPTGGMVNESKADILSRLGDPPPDFIARWATLTAGASALAEAEAAMTRLGLAFPVVLKPDIGCRGAGVKLVGDHASLVRALAAFRPGVALMLQYLVPHEGEAGVFWSRAPGASKGEILSITLKHSPRVTGDGVRTLRALIEAHPRAGKVPHLYLPRLADRLDEVPPAGEEVRLVFTGNHCRGSVFTDATSLATDALRERLEAILSGIEEFHHGRVDLRFADLDRLLAGHDFTLIEINGVGSEATHVWDARTTLREIFASQARITARAFAIGNANRRRGWRSPGILDLLKQWRRQVRLVRDYPPGD</sequence>
<reference evidence="3 4" key="1">
    <citation type="submission" date="2020-08" db="EMBL/GenBank/DDBJ databases">
        <title>Genomic Encyclopedia of Type Strains, Phase III (KMG-III): the genomes of soil and plant-associated and newly described type strains.</title>
        <authorList>
            <person name="Whitman W."/>
        </authorList>
    </citation>
    <scope>NUCLEOTIDE SEQUENCE [LARGE SCALE GENOMIC DNA]</scope>
    <source>
        <strain evidence="3 4">CECT 8088</strain>
    </source>
</reference>
<dbReference type="GO" id="GO:0046872">
    <property type="term" value="F:metal ion binding"/>
    <property type="evidence" value="ECO:0007669"/>
    <property type="project" value="InterPro"/>
</dbReference>
<dbReference type="InterPro" id="IPR011761">
    <property type="entry name" value="ATP-grasp"/>
</dbReference>
<evidence type="ECO:0000313" key="3">
    <source>
        <dbReference type="EMBL" id="MBB3174870.1"/>
    </source>
</evidence>
<organism evidence="3 4">
    <name type="scientific">Endobacter medicaginis</name>
    <dbReference type="NCBI Taxonomy" id="1181271"/>
    <lineage>
        <taxon>Bacteria</taxon>
        <taxon>Pseudomonadati</taxon>
        <taxon>Pseudomonadota</taxon>
        <taxon>Alphaproteobacteria</taxon>
        <taxon>Acetobacterales</taxon>
        <taxon>Acetobacteraceae</taxon>
        <taxon>Endobacter</taxon>
    </lineage>
</organism>
<gene>
    <name evidence="3" type="ORF">FHR90_002717</name>
</gene>
<comment type="caution">
    <text evidence="3">The sequence shown here is derived from an EMBL/GenBank/DDBJ whole genome shotgun (WGS) entry which is preliminary data.</text>
</comment>
<dbReference type="RefSeq" id="WP_246330272.1">
    <property type="nucleotide sequence ID" value="NZ_JABXXQ010000260.1"/>
</dbReference>
<evidence type="ECO:0000313" key="4">
    <source>
        <dbReference type="Proteomes" id="UP000557688"/>
    </source>
</evidence>
<feature type="domain" description="ATP-grasp" evidence="2">
    <location>
        <begin position="90"/>
        <end position="332"/>
    </location>
</feature>
<proteinExistence type="predicted"/>
<keyword evidence="4" id="KW-1185">Reference proteome</keyword>
<dbReference type="PROSITE" id="PS50975">
    <property type="entry name" value="ATP_GRASP"/>
    <property type="match status" value="1"/>
</dbReference>
<dbReference type="GO" id="GO:0005524">
    <property type="term" value="F:ATP binding"/>
    <property type="evidence" value="ECO:0007669"/>
    <property type="project" value="UniProtKB-UniRule"/>
</dbReference>
<keyword evidence="1" id="KW-0547">Nucleotide-binding</keyword>